<dbReference type="AlphaFoldDB" id="A0A0R1TFJ8"/>
<comment type="caution">
    <text evidence="1">The sequence shown here is derived from an EMBL/GenBank/DDBJ whole genome shotgun (WGS) entry which is preliminary data.</text>
</comment>
<organism evidence="1 2">
    <name type="scientific">Ligilactobacillus equi DSM 15833 = JCM 10991</name>
    <dbReference type="NCBI Taxonomy" id="1423740"/>
    <lineage>
        <taxon>Bacteria</taxon>
        <taxon>Bacillati</taxon>
        <taxon>Bacillota</taxon>
        <taxon>Bacilli</taxon>
        <taxon>Lactobacillales</taxon>
        <taxon>Lactobacillaceae</taxon>
        <taxon>Ligilactobacillus</taxon>
    </lineage>
</organism>
<name>A0A0R1TFJ8_9LACO</name>
<gene>
    <name evidence="1" type="ORF">FC36_GL000201</name>
</gene>
<evidence type="ECO:0000313" key="2">
    <source>
        <dbReference type="Proteomes" id="UP000051048"/>
    </source>
</evidence>
<evidence type="ECO:0000313" key="1">
    <source>
        <dbReference type="EMBL" id="KRL79849.1"/>
    </source>
</evidence>
<proteinExistence type="predicted"/>
<dbReference type="EMBL" id="AZFH01000077">
    <property type="protein sequence ID" value="KRL79849.1"/>
    <property type="molecule type" value="Genomic_DNA"/>
</dbReference>
<dbReference type="Proteomes" id="UP000051048">
    <property type="component" value="Unassembled WGS sequence"/>
</dbReference>
<dbReference type="PATRIC" id="fig|1423740.3.peg.216"/>
<sequence length="106" mass="12557">MTFEENESQYFESQYFETIGQLFLAIVRVCKQIGNYDAIVYLSNIDFAGNNNGNEKYRLLDYKVADLDKIEKKIFDLLNLKEDQNDYKHEIELDFQQLRSSKAKLI</sequence>
<reference evidence="1 2" key="1">
    <citation type="journal article" date="2015" name="Genome Announc.">
        <title>Expanding the biotechnology potential of lactobacilli through comparative genomics of 213 strains and associated genera.</title>
        <authorList>
            <person name="Sun Z."/>
            <person name="Harris H.M."/>
            <person name="McCann A."/>
            <person name="Guo C."/>
            <person name="Argimon S."/>
            <person name="Zhang W."/>
            <person name="Yang X."/>
            <person name="Jeffery I.B."/>
            <person name="Cooney J.C."/>
            <person name="Kagawa T.F."/>
            <person name="Liu W."/>
            <person name="Song Y."/>
            <person name="Salvetti E."/>
            <person name="Wrobel A."/>
            <person name="Rasinkangas P."/>
            <person name="Parkhill J."/>
            <person name="Rea M.C."/>
            <person name="O'Sullivan O."/>
            <person name="Ritari J."/>
            <person name="Douillard F.P."/>
            <person name="Paul Ross R."/>
            <person name="Yang R."/>
            <person name="Briner A.E."/>
            <person name="Felis G.E."/>
            <person name="de Vos W.M."/>
            <person name="Barrangou R."/>
            <person name="Klaenhammer T.R."/>
            <person name="Caufield P.W."/>
            <person name="Cui Y."/>
            <person name="Zhang H."/>
            <person name="O'Toole P.W."/>
        </authorList>
    </citation>
    <scope>NUCLEOTIDE SEQUENCE [LARGE SCALE GENOMIC DNA]</scope>
    <source>
        <strain evidence="1 2">DSM 15833</strain>
    </source>
</reference>
<protein>
    <submittedName>
        <fullName evidence="1">Uncharacterized protein</fullName>
    </submittedName>
</protein>
<accession>A0A0R1TFJ8</accession>